<organism evidence="1">
    <name type="scientific">viral metagenome</name>
    <dbReference type="NCBI Taxonomy" id="1070528"/>
    <lineage>
        <taxon>unclassified sequences</taxon>
        <taxon>metagenomes</taxon>
        <taxon>organismal metagenomes</taxon>
    </lineage>
</organism>
<accession>A0A6M3LNY5</accession>
<reference evidence="1" key="1">
    <citation type="submission" date="2020-03" db="EMBL/GenBank/DDBJ databases">
        <title>The deep terrestrial virosphere.</title>
        <authorList>
            <person name="Holmfeldt K."/>
            <person name="Nilsson E."/>
            <person name="Simone D."/>
            <person name="Lopez-Fernandez M."/>
            <person name="Wu X."/>
            <person name="de Brujin I."/>
            <person name="Lundin D."/>
            <person name="Andersson A."/>
            <person name="Bertilsson S."/>
            <person name="Dopson M."/>
        </authorList>
    </citation>
    <scope>NUCLEOTIDE SEQUENCE</scope>
    <source>
        <strain evidence="1">MM415B05603</strain>
    </source>
</reference>
<dbReference type="AlphaFoldDB" id="A0A6M3LNY5"/>
<sequence length="60" mass="7011">MEELKPCPFCGNDPLTWWDDATPYYEEGFNIQCFVCNIPHVCKIFKDEAVVAWNTRKEAP</sequence>
<dbReference type="Pfam" id="PF14354">
    <property type="entry name" value="Lar_restr_allev"/>
    <property type="match status" value="1"/>
</dbReference>
<gene>
    <name evidence="1" type="ORF">MM415B05603_0006</name>
</gene>
<proteinExistence type="predicted"/>
<evidence type="ECO:0000313" key="1">
    <source>
        <dbReference type="EMBL" id="QJA95154.1"/>
    </source>
</evidence>
<protein>
    <submittedName>
        <fullName evidence="1">Putative restriction alleviation protein</fullName>
    </submittedName>
</protein>
<dbReference type="EMBL" id="MT143290">
    <property type="protein sequence ID" value="QJA95154.1"/>
    <property type="molecule type" value="Genomic_DNA"/>
</dbReference>
<name>A0A6M3LNY5_9ZZZZ</name>